<reference evidence="1" key="1">
    <citation type="submission" date="2014-02" db="EMBL/GenBank/DDBJ databases">
        <title>Expanding our view of genomic diversity in Candidatus Accumulibacter clades.</title>
        <authorList>
            <person name="Skennerton C.T."/>
            <person name="Barr J.J."/>
            <person name="Slater F.R."/>
            <person name="Bond P.L."/>
            <person name="Tyson G.W."/>
        </authorList>
    </citation>
    <scope>NUCLEOTIDE SEQUENCE [LARGE SCALE GENOMIC DNA]</scope>
</reference>
<dbReference type="AlphaFoldDB" id="A0A080MAF1"/>
<comment type="caution">
    <text evidence="1">The sequence shown here is derived from an EMBL/GenBank/DDBJ whole genome shotgun (WGS) entry which is preliminary data.</text>
</comment>
<proteinExistence type="predicted"/>
<dbReference type="Proteomes" id="UP000021315">
    <property type="component" value="Unassembled WGS sequence"/>
</dbReference>
<keyword evidence="2" id="KW-1185">Reference proteome</keyword>
<sequence>MQARQQVLRHVFVPRRAPLGFSQALLHPLRRQGAVNDVDDFDEEGGSAGGGIEDLDEGFVRRDRALLVWPVGERRQF</sequence>
<dbReference type="EMBL" id="JDST02000026">
    <property type="protein sequence ID" value="KFB77430.1"/>
    <property type="molecule type" value="Genomic_DNA"/>
</dbReference>
<gene>
    <name evidence="1" type="ORF">AW06_001425</name>
</gene>
<accession>A0A080MAF1</accession>
<evidence type="ECO:0000313" key="1">
    <source>
        <dbReference type="EMBL" id="KFB77430.1"/>
    </source>
</evidence>
<evidence type="ECO:0000313" key="2">
    <source>
        <dbReference type="Proteomes" id="UP000021315"/>
    </source>
</evidence>
<organism evidence="1 2">
    <name type="scientific">Candidatus Accumulibacter cognatus</name>
    <dbReference type="NCBI Taxonomy" id="2954383"/>
    <lineage>
        <taxon>Bacteria</taxon>
        <taxon>Pseudomonadati</taxon>
        <taxon>Pseudomonadota</taxon>
        <taxon>Betaproteobacteria</taxon>
        <taxon>Candidatus Accumulibacter</taxon>
    </lineage>
</organism>
<name>A0A080MAF1_9PROT</name>
<protein>
    <submittedName>
        <fullName evidence="1">Uncharacterized protein</fullName>
    </submittedName>
</protein>
<dbReference type="STRING" id="1453999.AW06_001425"/>